<protein>
    <submittedName>
        <fullName evidence="1">Uncharacterized protein</fullName>
    </submittedName>
</protein>
<sequence length="117" mass="13723">MFGLNTQKKLDNLKLMYERNQDPYPNFDQRFIGSCNPYILDELNFNDFCQNLPLYNVNSMSKQNFLNYFSYNDSNQTMSSFSYLNNLKNPCIHSQINASNGDFSLGSKFFIHNQTNI</sequence>
<reference evidence="1 2" key="1">
    <citation type="journal article" date="2018" name="Sci. Rep.">
        <title>Genomic signatures of local adaptation to the degree of environmental predictability in rotifers.</title>
        <authorList>
            <person name="Franch-Gras L."/>
            <person name="Hahn C."/>
            <person name="Garcia-Roger E.M."/>
            <person name="Carmona M.J."/>
            <person name="Serra M."/>
            <person name="Gomez A."/>
        </authorList>
    </citation>
    <scope>NUCLEOTIDE SEQUENCE [LARGE SCALE GENOMIC DNA]</scope>
    <source>
        <strain evidence="1">HYR1</strain>
    </source>
</reference>
<comment type="caution">
    <text evidence="1">The sequence shown here is derived from an EMBL/GenBank/DDBJ whole genome shotgun (WGS) entry which is preliminary data.</text>
</comment>
<evidence type="ECO:0000313" key="1">
    <source>
        <dbReference type="EMBL" id="RNA24168.1"/>
    </source>
</evidence>
<gene>
    <name evidence="1" type="ORF">BpHYR1_006742</name>
</gene>
<name>A0A3M7RLI4_BRAPC</name>
<dbReference type="EMBL" id="REGN01003160">
    <property type="protein sequence ID" value="RNA24168.1"/>
    <property type="molecule type" value="Genomic_DNA"/>
</dbReference>
<keyword evidence="2" id="KW-1185">Reference proteome</keyword>
<evidence type="ECO:0000313" key="2">
    <source>
        <dbReference type="Proteomes" id="UP000276133"/>
    </source>
</evidence>
<dbReference type="AlphaFoldDB" id="A0A3M7RLI4"/>
<dbReference type="Proteomes" id="UP000276133">
    <property type="component" value="Unassembled WGS sequence"/>
</dbReference>
<proteinExistence type="predicted"/>
<accession>A0A3M7RLI4</accession>
<organism evidence="1 2">
    <name type="scientific">Brachionus plicatilis</name>
    <name type="common">Marine rotifer</name>
    <name type="synonym">Brachionus muelleri</name>
    <dbReference type="NCBI Taxonomy" id="10195"/>
    <lineage>
        <taxon>Eukaryota</taxon>
        <taxon>Metazoa</taxon>
        <taxon>Spiralia</taxon>
        <taxon>Gnathifera</taxon>
        <taxon>Rotifera</taxon>
        <taxon>Eurotatoria</taxon>
        <taxon>Monogononta</taxon>
        <taxon>Pseudotrocha</taxon>
        <taxon>Ploima</taxon>
        <taxon>Brachionidae</taxon>
        <taxon>Brachionus</taxon>
    </lineage>
</organism>